<keyword evidence="1" id="KW-0812">Transmembrane</keyword>
<comment type="caution">
    <text evidence="2">The sequence shown here is derived from an EMBL/GenBank/DDBJ whole genome shotgun (WGS) entry which is preliminary data.</text>
</comment>
<feature type="transmembrane region" description="Helical" evidence="1">
    <location>
        <begin position="99"/>
        <end position="120"/>
    </location>
</feature>
<organism evidence="2 3">
    <name type="scientific">Acinetobacter pollinis</name>
    <dbReference type="NCBI Taxonomy" id="2605270"/>
    <lineage>
        <taxon>Bacteria</taxon>
        <taxon>Pseudomonadati</taxon>
        <taxon>Pseudomonadota</taxon>
        <taxon>Gammaproteobacteria</taxon>
        <taxon>Moraxellales</taxon>
        <taxon>Moraxellaceae</taxon>
        <taxon>Acinetobacter</taxon>
    </lineage>
</organism>
<reference evidence="2 3" key="1">
    <citation type="submission" date="2019-08" db="EMBL/GenBank/DDBJ databases">
        <title>Five species of Acinetobacter isolated from floral nectar and animal pollinators.</title>
        <authorList>
            <person name="Hendry T.A."/>
        </authorList>
    </citation>
    <scope>NUCLEOTIDE SEQUENCE [LARGE SCALE GENOMIC DNA]</scope>
    <source>
        <strain evidence="2 3">MD18.27</strain>
    </source>
</reference>
<accession>A0ABU6DPY0</accession>
<proteinExistence type="predicted"/>
<sequence>MSTYTIDGFNFDLPLNTEQIKALAKFHREQLHNAVYHENEQIGSVGISQRAKIAAFLTSLDSQSRSHFYDTYNNELKGLAGFDDTPADSHSHEKEMNPFILFVGLAIVAVVLYFAFVAHITPTT</sequence>
<dbReference type="EMBL" id="VTDN01000002">
    <property type="protein sequence ID" value="MEB5475921.1"/>
    <property type="molecule type" value="Genomic_DNA"/>
</dbReference>
<evidence type="ECO:0000313" key="3">
    <source>
        <dbReference type="Proteomes" id="UP001339883"/>
    </source>
</evidence>
<evidence type="ECO:0000313" key="2">
    <source>
        <dbReference type="EMBL" id="MEB5475921.1"/>
    </source>
</evidence>
<keyword evidence="1" id="KW-0472">Membrane</keyword>
<protein>
    <submittedName>
        <fullName evidence="2">Uncharacterized protein</fullName>
    </submittedName>
</protein>
<evidence type="ECO:0000256" key="1">
    <source>
        <dbReference type="SAM" id="Phobius"/>
    </source>
</evidence>
<dbReference type="RefSeq" id="WP_195771287.1">
    <property type="nucleotide sequence ID" value="NZ_VTDN01000002.1"/>
</dbReference>
<name>A0ABU6DPY0_9GAMM</name>
<keyword evidence="1" id="KW-1133">Transmembrane helix</keyword>
<gene>
    <name evidence="2" type="ORF">I2F25_02405</name>
</gene>
<keyword evidence="3" id="KW-1185">Reference proteome</keyword>
<dbReference type="Proteomes" id="UP001339883">
    <property type="component" value="Unassembled WGS sequence"/>
</dbReference>